<organism evidence="19 20">
    <name type="scientific">Denticeps clupeoides</name>
    <name type="common">denticle herring</name>
    <dbReference type="NCBI Taxonomy" id="299321"/>
    <lineage>
        <taxon>Eukaryota</taxon>
        <taxon>Metazoa</taxon>
        <taxon>Chordata</taxon>
        <taxon>Craniata</taxon>
        <taxon>Vertebrata</taxon>
        <taxon>Euteleostomi</taxon>
        <taxon>Actinopterygii</taxon>
        <taxon>Neopterygii</taxon>
        <taxon>Teleostei</taxon>
        <taxon>Clupei</taxon>
        <taxon>Clupeiformes</taxon>
        <taxon>Denticipitoidei</taxon>
        <taxon>Denticipitidae</taxon>
        <taxon>Denticeps</taxon>
    </lineage>
</organism>
<name>A0AAY4D7T6_9TELE</name>
<dbReference type="Gene3D" id="2.60.40.10">
    <property type="entry name" value="Immunoglobulins"/>
    <property type="match status" value="3"/>
</dbReference>
<feature type="domain" description="Ig-like" evidence="18">
    <location>
        <begin position="253"/>
        <end position="359"/>
    </location>
</feature>
<dbReference type="InterPro" id="IPR007110">
    <property type="entry name" value="Ig-like_dom"/>
</dbReference>
<reference evidence="19 20" key="1">
    <citation type="submission" date="2020-06" db="EMBL/GenBank/DDBJ databases">
        <authorList>
            <consortium name="Wellcome Sanger Institute Data Sharing"/>
        </authorList>
    </citation>
    <scope>NUCLEOTIDE SEQUENCE [LARGE SCALE GENOMIC DNA]</scope>
</reference>
<dbReference type="GeneTree" id="ENSGT01150000286976"/>
<keyword evidence="12" id="KW-0325">Glycoprotein</keyword>
<dbReference type="PROSITE" id="PS50835">
    <property type="entry name" value="IG_LIKE"/>
    <property type="match status" value="2"/>
</dbReference>
<dbReference type="InterPro" id="IPR004074">
    <property type="entry name" value="IL-1_rcpt_I/II-typ"/>
</dbReference>
<feature type="domain" description="TIR" evidence="17">
    <location>
        <begin position="412"/>
        <end position="556"/>
    </location>
</feature>
<keyword evidence="3 15" id="KW-0812">Transmembrane</keyword>
<evidence type="ECO:0000256" key="9">
    <source>
        <dbReference type="ARBA" id="ARBA00023136"/>
    </source>
</evidence>
<keyword evidence="6" id="KW-0378">Hydrolase</keyword>
<evidence type="ECO:0000256" key="16">
    <source>
        <dbReference type="SAM" id="SignalP"/>
    </source>
</evidence>
<keyword evidence="11" id="KW-0675">Receptor</keyword>
<reference evidence="19" key="2">
    <citation type="submission" date="2025-08" db="UniProtKB">
        <authorList>
            <consortium name="Ensembl"/>
        </authorList>
    </citation>
    <scope>IDENTIFICATION</scope>
</reference>
<dbReference type="PROSITE" id="PS50104">
    <property type="entry name" value="TIR"/>
    <property type="match status" value="1"/>
</dbReference>
<proteinExistence type="inferred from homology"/>
<dbReference type="InterPro" id="IPR036179">
    <property type="entry name" value="Ig-like_dom_sf"/>
</dbReference>
<gene>
    <name evidence="19" type="primary">IL1RAP</name>
</gene>
<evidence type="ECO:0000256" key="4">
    <source>
        <dbReference type="ARBA" id="ARBA00022729"/>
    </source>
</evidence>
<evidence type="ECO:0000256" key="5">
    <source>
        <dbReference type="ARBA" id="ARBA00022737"/>
    </source>
</evidence>
<evidence type="ECO:0000256" key="14">
    <source>
        <dbReference type="ARBA" id="ARBA00023319"/>
    </source>
</evidence>
<dbReference type="PANTHER" id="PTHR11890">
    <property type="entry name" value="INTERLEUKIN-1 RECEPTOR FAMILY MEMBER"/>
    <property type="match status" value="1"/>
</dbReference>
<keyword evidence="8" id="KW-0520">NAD</keyword>
<evidence type="ECO:0000256" key="13">
    <source>
        <dbReference type="ARBA" id="ARBA00023198"/>
    </source>
</evidence>
<evidence type="ECO:0000313" key="19">
    <source>
        <dbReference type="Ensembl" id="ENSDCDP00010041463.1"/>
    </source>
</evidence>
<reference evidence="19" key="3">
    <citation type="submission" date="2025-09" db="UniProtKB">
        <authorList>
            <consortium name="Ensembl"/>
        </authorList>
    </citation>
    <scope>IDENTIFICATION</scope>
</reference>
<evidence type="ECO:0000256" key="8">
    <source>
        <dbReference type="ARBA" id="ARBA00023027"/>
    </source>
</evidence>
<evidence type="ECO:0000256" key="1">
    <source>
        <dbReference type="ARBA" id="ARBA00004479"/>
    </source>
</evidence>
<dbReference type="PRINTS" id="PR01536">
    <property type="entry name" value="INTRLKN1R12F"/>
</dbReference>
<dbReference type="GO" id="GO:0016020">
    <property type="term" value="C:membrane"/>
    <property type="evidence" value="ECO:0007669"/>
    <property type="project" value="UniProtKB-SubCell"/>
</dbReference>
<feature type="chain" id="PRO_5044341047" description="Interleukin 1 receptor accessory protein" evidence="16">
    <location>
        <begin position="18"/>
        <end position="598"/>
    </location>
</feature>
<dbReference type="Gene3D" id="3.40.50.10140">
    <property type="entry name" value="Toll/interleukin-1 receptor homology (TIR) domain"/>
    <property type="match status" value="1"/>
</dbReference>
<evidence type="ECO:0000259" key="17">
    <source>
        <dbReference type="PROSITE" id="PS50104"/>
    </source>
</evidence>
<keyword evidence="10" id="KW-1015">Disulfide bond</keyword>
<keyword evidence="20" id="KW-1185">Reference proteome</keyword>
<dbReference type="SUPFAM" id="SSF48726">
    <property type="entry name" value="Immunoglobulin"/>
    <property type="match status" value="2"/>
</dbReference>
<keyword evidence="5" id="KW-0677">Repeat</keyword>
<evidence type="ECO:0000256" key="12">
    <source>
        <dbReference type="ARBA" id="ARBA00023180"/>
    </source>
</evidence>
<dbReference type="InterPro" id="IPR015621">
    <property type="entry name" value="IL-1_rcpt_fam"/>
</dbReference>
<evidence type="ECO:0000256" key="6">
    <source>
        <dbReference type="ARBA" id="ARBA00022801"/>
    </source>
</evidence>
<dbReference type="PRINTS" id="PR01537">
    <property type="entry name" value="INTRLKN1R1F"/>
</dbReference>
<keyword evidence="7 15" id="KW-1133">Transmembrane helix</keyword>
<dbReference type="InterPro" id="IPR035897">
    <property type="entry name" value="Toll_tir_struct_dom_sf"/>
</dbReference>
<comment type="similarity">
    <text evidence="2">Belongs to the interleukin-1 receptor family.</text>
</comment>
<feature type="signal peptide" evidence="16">
    <location>
        <begin position="1"/>
        <end position="17"/>
    </location>
</feature>
<dbReference type="SUPFAM" id="SSF52200">
    <property type="entry name" value="Toll/Interleukin receptor TIR domain"/>
    <property type="match status" value="1"/>
</dbReference>
<dbReference type="Ensembl" id="ENSDCDT00010051443.1">
    <property type="protein sequence ID" value="ENSDCDP00010041463.1"/>
    <property type="gene ID" value="ENSDCDG00010026315.1"/>
</dbReference>
<comment type="subcellular location">
    <subcellularLocation>
        <location evidence="1">Membrane</location>
        <topology evidence="1">Single-pass type I membrane protein</topology>
    </subcellularLocation>
</comment>
<protein>
    <recommendedName>
        <fullName evidence="21">Interleukin 1 receptor accessory protein</fullName>
    </recommendedName>
</protein>
<keyword evidence="13" id="KW-0395">Inflammatory response</keyword>
<dbReference type="InterPro" id="IPR013783">
    <property type="entry name" value="Ig-like_fold"/>
</dbReference>
<evidence type="ECO:0000313" key="20">
    <source>
        <dbReference type="Proteomes" id="UP000694580"/>
    </source>
</evidence>
<keyword evidence="9 15" id="KW-0472">Membrane</keyword>
<dbReference type="SMART" id="SM00409">
    <property type="entry name" value="IG"/>
    <property type="match status" value="2"/>
</dbReference>
<dbReference type="SMART" id="SM00255">
    <property type="entry name" value="TIR"/>
    <property type="match status" value="1"/>
</dbReference>
<dbReference type="GO" id="GO:0006954">
    <property type="term" value="P:inflammatory response"/>
    <property type="evidence" value="ECO:0007669"/>
    <property type="project" value="UniProtKB-KW"/>
</dbReference>
<evidence type="ECO:0000256" key="15">
    <source>
        <dbReference type="SAM" id="Phobius"/>
    </source>
</evidence>
<accession>A0AAY4D7T6</accession>
<sequence>MIALVPALLSFVLLVDGGPTMSTVHSAPLCHDWGVYSEGAVRVLEGQAGWLHCPLFSYPTVYNYSSSLASGLNLYWYRVSPGQDLEQPINLKLPNYYKEREWLWLEPATLQDSGQYICMLRNITSCVKIAVRLEVVQHAMGMECVMEGAVPAQHITIPVQEGKIFTCPDIQMIQLRNLSYSVTWYYYCSRERLKQRLLNIEVKGDSIVVHLMLKAYEGPHTCVVSYEANGRGINFTRVVNVTAVAPSRGPKEPIIHIPAEGKVQSVKLGEETVLKCTALLPYIENDSKELWWTVDGKAVGQLADPRFKASSRIINNEDGDETQEVELRIQDVTKEDLHRTYNCSARNSRGNATRKVLLREEEYQPYIELGCGLGAIVVIMISMFVIYHIFWLEILLFYRASFGTDERSTDDKEYDVYISYARNGEEEEFVLSTLRRVLENELGYSVCIFDRDSLPGGIITDETLNFLNRSRRLIVVVSPQHELQGTQALLELRAGLDTMVWGGSLRVILVQYKPISRGSWVKELRRARVVLAFIRWEGDKSLAISSRFWKRLQVELPLRRADSLSEKYSNTARLIKSCDMEDSGVTAKNKMVESFIKA</sequence>
<feature type="domain" description="Ig-like" evidence="18">
    <location>
        <begin position="19"/>
        <end position="130"/>
    </location>
</feature>
<dbReference type="InterPro" id="IPR003599">
    <property type="entry name" value="Ig_sub"/>
</dbReference>
<dbReference type="AlphaFoldDB" id="A0AAY4D7T6"/>
<dbReference type="GO" id="GO:0016787">
    <property type="term" value="F:hydrolase activity"/>
    <property type="evidence" value="ECO:0007669"/>
    <property type="project" value="UniProtKB-KW"/>
</dbReference>
<evidence type="ECO:0000256" key="11">
    <source>
        <dbReference type="ARBA" id="ARBA00023170"/>
    </source>
</evidence>
<evidence type="ECO:0000256" key="10">
    <source>
        <dbReference type="ARBA" id="ARBA00023157"/>
    </source>
</evidence>
<dbReference type="GO" id="GO:0004908">
    <property type="term" value="F:interleukin-1 receptor activity"/>
    <property type="evidence" value="ECO:0007669"/>
    <property type="project" value="InterPro"/>
</dbReference>
<evidence type="ECO:0008006" key="21">
    <source>
        <dbReference type="Google" id="ProtNLM"/>
    </source>
</evidence>
<dbReference type="Proteomes" id="UP000694580">
    <property type="component" value="Chromosome 19"/>
</dbReference>
<evidence type="ECO:0000256" key="7">
    <source>
        <dbReference type="ARBA" id="ARBA00022989"/>
    </source>
</evidence>
<keyword evidence="14" id="KW-0393">Immunoglobulin domain</keyword>
<evidence type="ECO:0000259" key="18">
    <source>
        <dbReference type="PROSITE" id="PS50835"/>
    </source>
</evidence>
<dbReference type="InterPro" id="IPR041416">
    <property type="entry name" value="IL-1RAcP-like_ig"/>
</dbReference>
<keyword evidence="4 16" id="KW-0732">Signal</keyword>
<dbReference type="InterPro" id="IPR000157">
    <property type="entry name" value="TIR_dom"/>
</dbReference>
<evidence type="ECO:0000256" key="3">
    <source>
        <dbReference type="ARBA" id="ARBA00022692"/>
    </source>
</evidence>
<dbReference type="PANTHER" id="PTHR11890:SF20">
    <property type="entry name" value="INTERLEUKIN-1 RECEPTOR ACCESSORY PROTEIN"/>
    <property type="match status" value="1"/>
</dbReference>
<evidence type="ECO:0000256" key="2">
    <source>
        <dbReference type="ARBA" id="ARBA00009752"/>
    </source>
</evidence>
<dbReference type="Pfam" id="PF18452">
    <property type="entry name" value="Ig_6"/>
    <property type="match status" value="1"/>
</dbReference>
<feature type="transmembrane region" description="Helical" evidence="15">
    <location>
        <begin position="373"/>
        <end position="398"/>
    </location>
</feature>
<dbReference type="Pfam" id="PF01582">
    <property type="entry name" value="TIR"/>
    <property type="match status" value="1"/>
</dbReference>